<feature type="transmembrane region" description="Helical" evidence="2">
    <location>
        <begin position="220"/>
        <end position="237"/>
    </location>
</feature>
<dbReference type="GO" id="GO:0080120">
    <property type="term" value="P:CAAX-box protein maturation"/>
    <property type="evidence" value="ECO:0007669"/>
    <property type="project" value="UniProtKB-ARBA"/>
</dbReference>
<reference evidence="4 5" key="1">
    <citation type="submission" date="2017-02" db="EMBL/GenBank/DDBJ databases">
        <authorList>
            <person name="Peterson S.W."/>
        </authorList>
    </citation>
    <scope>NUCLEOTIDE SEQUENCE [LARGE SCALE GENOMIC DNA]</scope>
    <source>
        <strain evidence="4 5">2B3F</strain>
    </source>
</reference>
<feature type="transmembrane region" description="Helical" evidence="2">
    <location>
        <begin position="186"/>
        <end position="208"/>
    </location>
</feature>
<feature type="transmembrane region" description="Helical" evidence="2">
    <location>
        <begin position="341"/>
        <end position="360"/>
    </location>
</feature>
<evidence type="ECO:0000256" key="2">
    <source>
        <dbReference type="SAM" id="Phobius"/>
    </source>
</evidence>
<proteinExistence type="predicted"/>
<feature type="transmembrane region" description="Helical" evidence="2">
    <location>
        <begin position="95"/>
        <end position="122"/>
    </location>
</feature>
<evidence type="ECO:0000313" key="4">
    <source>
        <dbReference type="EMBL" id="SJN21060.1"/>
    </source>
</evidence>
<name>A0A1R4IMH3_9MICC</name>
<gene>
    <name evidence="4" type="ORF">FM125_03415</name>
</gene>
<keyword evidence="2" id="KW-1133">Transmembrane helix</keyword>
<feature type="compositionally biased region" description="Pro residues" evidence="1">
    <location>
        <begin position="58"/>
        <end position="68"/>
    </location>
</feature>
<feature type="compositionally biased region" description="Pro residues" evidence="1">
    <location>
        <begin position="26"/>
        <end position="36"/>
    </location>
</feature>
<sequence>MSQPPYNPALDEPPRRPASPEQAPSGVPPQGIPPQQAPYGVIPQGGFGPQGSGAATAPFPPAAPPRPARPLDLPLIGADYSQTMRTPRHRWWHPLGSFGIALGLTIVWVVVGGLAMVPALVSSAGPGVLDAPDAVYDAALESAPVVAVNNVMLAALIPVALLAVHWGHPVAARFLHSVTGRVRWAWILRCTLVLLPVYLVYVVGTWALTGAVVLPRSEDWVWLFLMAFVLTPFLAAGEEYLFRGWVLASVGSWFRRPLVGWIVGGLVSTAVFALAHGSLDVWILLDLGAFAAAAVWLTWRTGGLEAAIALHVVNNVVVIAVGTLVGTAADSYVDPSTGGDPATALVSVVFSAGCAALLGWQASRAGIERTVPVEVGARP</sequence>
<feature type="region of interest" description="Disordered" evidence="1">
    <location>
        <begin position="1"/>
        <end position="71"/>
    </location>
</feature>
<keyword evidence="2" id="KW-0472">Membrane</keyword>
<evidence type="ECO:0000256" key="1">
    <source>
        <dbReference type="SAM" id="MobiDB-lite"/>
    </source>
</evidence>
<feature type="transmembrane region" description="Helical" evidence="2">
    <location>
        <begin position="142"/>
        <end position="166"/>
    </location>
</feature>
<keyword evidence="2" id="KW-0812">Transmembrane</keyword>
<feature type="transmembrane region" description="Helical" evidence="2">
    <location>
        <begin position="281"/>
        <end position="299"/>
    </location>
</feature>
<feature type="transmembrane region" description="Helical" evidence="2">
    <location>
        <begin position="258"/>
        <end position="275"/>
    </location>
</feature>
<evidence type="ECO:0000259" key="3">
    <source>
        <dbReference type="Pfam" id="PF02517"/>
    </source>
</evidence>
<dbReference type="GO" id="GO:0004175">
    <property type="term" value="F:endopeptidase activity"/>
    <property type="evidence" value="ECO:0007669"/>
    <property type="project" value="UniProtKB-ARBA"/>
</dbReference>
<dbReference type="AlphaFoldDB" id="A0A1R4IMH3"/>
<organism evidence="4 5">
    <name type="scientific">Micrococcus lylae</name>
    <dbReference type="NCBI Taxonomy" id="1273"/>
    <lineage>
        <taxon>Bacteria</taxon>
        <taxon>Bacillati</taxon>
        <taxon>Actinomycetota</taxon>
        <taxon>Actinomycetes</taxon>
        <taxon>Micrococcales</taxon>
        <taxon>Micrococcaceae</taxon>
        <taxon>Micrococcus</taxon>
    </lineage>
</organism>
<dbReference type="InterPro" id="IPR003675">
    <property type="entry name" value="Rce1/LyrA-like_dom"/>
</dbReference>
<dbReference type="Pfam" id="PF02517">
    <property type="entry name" value="Rce1-like"/>
    <property type="match status" value="1"/>
</dbReference>
<dbReference type="RefSeq" id="WP_087133641.1">
    <property type="nucleotide sequence ID" value="NZ_FUKP01000020.1"/>
</dbReference>
<dbReference type="Proteomes" id="UP000196230">
    <property type="component" value="Unassembled WGS sequence"/>
</dbReference>
<feature type="transmembrane region" description="Helical" evidence="2">
    <location>
        <begin position="306"/>
        <end position="329"/>
    </location>
</feature>
<dbReference type="EMBL" id="FUKP01000020">
    <property type="protein sequence ID" value="SJN21060.1"/>
    <property type="molecule type" value="Genomic_DNA"/>
</dbReference>
<protein>
    <recommendedName>
        <fullName evidence="3">CAAX prenyl protease 2/Lysostaphin resistance protein A-like domain-containing protein</fullName>
    </recommendedName>
</protein>
<evidence type="ECO:0000313" key="5">
    <source>
        <dbReference type="Proteomes" id="UP000196230"/>
    </source>
</evidence>
<accession>A0A1R4IMH3</accession>
<feature type="domain" description="CAAX prenyl protease 2/Lysostaphin resistance protein A-like" evidence="3">
    <location>
        <begin position="221"/>
        <end position="317"/>
    </location>
</feature>